<comment type="similarity">
    <text evidence="4">Belongs to the 5'-3' exonuclease family.</text>
</comment>
<dbReference type="Pfam" id="PF03159">
    <property type="entry name" value="XRN_N"/>
    <property type="match status" value="1"/>
</dbReference>
<dbReference type="GO" id="GO:0003723">
    <property type="term" value="F:RNA binding"/>
    <property type="evidence" value="ECO:0007669"/>
    <property type="project" value="TreeGrafter"/>
</dbReference>
<dbReference type="GO" id="GO:0000956">
    <property type="term" value="P:nuclear-transcribed mRNA catabolic process"/>
    <property type="evidence" value="ECO:0007669"/>
    <property type="project" value="TreeGrafter"/>
</dbReference>
<keyword evidence="9" id="KW-1185">Reference proteome</keyword>
<dbReference type="Gene3D" id="3.40.50.12390">
    <property type="match status" value="1"/>
</dbReference>
<protein>
    <submittedName>
        <fullName evidence="10">5'-3' exoribonuclease 1-like</fullName>
    </submittedName>
</protein>
<organism evidence="9 10">
    <name type="scientific">Hyalella azteca</name>
    <name type="common">Amphipod</name>
    <dbReference type="NCBI Taxonomy" id="294128"/>
    <lineage>
        <taxon>Eukaryota</taxon>
        <taxon>Metazoa</taxon>
        <taxon>Ecdysozoa</taxon>
        <taxon>Arthropoda</taxon>
        <taxon>Crustacea</taxon>
        <taxon>Multicrustacea</taxon>
        <taxon>Malacostraca</taxon>
        <taxon>Eumalacostraca</taxon>
        <taxon>Peracarida</taxon>
        <taxon>Amphipoda</taxon>
        <taxon>Senticaudata</taxon>
        <taxon>Talitrida</taxon>
        <taxon>Talitroidea</taxon>
        <taxon>Hyalellidae</taxon>
        <taxon>Hyalella</taxon>
    </lineage>
</organism>
<feature type="compositionally biased region" description="Basic and acidic residues" evidence="5">
    <location>
        <begin position="249"/>
        <end position="263"/>
    </location>
</feature>
<dbReference type="RefSeq" id="XP_047736355.1">
    <property type="nucleotide sequence ID" value="XM_047880399.1"/>
</dbReference>
<evidence type="ECO:0000256" key="5">
    <source>
        <dbReference type="SAM" id="MobiDB-lite"/>
    </source>
</evidence>
<dbReference type="Pfam" id="PF17846">
    <property type="entry name" value="XRN_M"/>
    <property type="match status" value="2"/>
</dbReference>
<feature type="compositionally biased region" description="Basic and acidic residues" evidence="5">
    <location>
        <begin position="340"/>
        <end position="381"/>
    </location>
</feature>
<name>A0A979FJD2_HYAAZ</name>
<feature type="domain" description="Xrn1 helical" evidence="7">
    <location>
        <begin position="467"/>
        <end position="626"/>
    </location>
</feature>
<feature type="domain" description="Xrn1 N-terminal" evidence="6">
    <location>
        <begin position="23"/>
        <end position="80"/>
    </location>
</feature>
<dbReference type="GeneID" id="108672857"/>
<dbReference type="GO" id="GO:0005634">
    <property type="term" value="C:nucleus"/>
    <property type="evidence" value="ECO:0007669"/>
    <property type="project" value="TreeGrafter"/>
</dbReference>
<evidence type="ECO:0000256" key="4">
    <source>
        <dbReference type="ARBA" id="ARBA00038299"/>
    </source>
</evidence>
<evidence type="ECO:0000313" key="10">
    <source>
        <dbReference type="RefSeq" id="XP_047736355.1"/>
    </source>
</evidence>
<feature type="compositionally biased region" description="Polar residues" evidence="5">
    <location>
        <begin position="224"/>
        <end position="236"/>
    </location>
</feature>
<dbReference type="Proteomes" id="UP000694843">
    <property type="component" value="Unplaced"/>
</dbReference>
<feature type="domain" description="Xrn1 helical" evidence="7">
    <location>
        <begin position="127"/>
        <end position="298"/>
    </location>
</feature>
<keyword evidence="1" id="KW-0540">Nuclease</keyword>
<dbReference type="Pfam" id="PF18332">
    <property type="entry name" value="XRN1_D1"/>
    <property type="match status" value="1"/>
</dbReference>
<feature type="compositionally biased region" description="Acidic residues" evidence="5">
    <location>
        <begin position="314"/>
        <end position="325"/>
    </location>
</feature>
<evidence type="ECO:0000259" key="8">
    <source>
        <dbReference type="Pfam" id="PF18332"/>
    </source>
</evidence>
<feature type="compositionally biased region" description="Basic and acidic residues" evidence="5">
    <location>
        <begin position="390"/>
        <end position="405"/>
    </location>
</feature>
<accession>A0A979FJD2</accession>
<dbReference type="InterPro" id="IPR041412">
    <property type="entry name" value="Xrn1_helical"/>
</dbReference>
<sequence length="911" mass="105591">MGVPKFYRWISKRYPTIIEVVRPDQTPGEGEHKIMDYIRYHRSQPGYDPHTRHCLYGIDADLIMLGLASHEPHIALLREEMKLRGPFRLAKRPTATEETTYLWLHLSLLREYINHDFEDISDKLSFKYDLEKIIDDWVFMLFLVGNDFIPRLRLMRIDALPTLFDAYKTVMPELDGYLNEAGTLNLPRFQKFMAKLAEFDYLNFRLLKSIRLFLTSKGDGACTTDTQGTEQSQNVNSKEENNVNEDDEKENKVNEDDEKKNNVNEDDEEKNNVNEDEEKNNNVNEDDEEENNVNEDGEKNNNVNEDDEKKNNVNEDDEEENNVNEDDGKKNNVNEDDEEKNNVNEDDEKKNNVNEDNEKKNNVNEDDEKKNNVNEDDEKKNNVNGDDKEENNVKDDNEEENKFNDEKEDNSYDGGELDGPLCWAALDDDEVFKPTDETHQKLDVLDAGLILGVEESRDLAEEFREQKRKYYIKNIGYKEDVTLDVISREQTDSYVRGLQWILHYYYNGIQSWSWYYPFHCAPYISDIKDFSDCSMEFDLSHAMMPFDQLMAVLPPQSAQLLPQCYADLMLSPDSLIIDFYPREHDWEAEPRIPLIDEERLLEAMSKVSHRLTEDERRRSVHGPMQVYSFTPDDLGAYESPEHFPPVCMNHAKCDLIHGEAWCIPREDILRGLCPGAQTELYFPGFPTLKYMEHTHRVGLVYARAFQESVIIELRDPFFCHYRPYQWFKKIAQELLNKIVYVDWPHLKEALVVGLSCGRFASPGASSMIEVFSNYELDGTLPEQQEFLTTVKSLRSDLLFKWGIDAGRSSILVHCKPIAGRRYVLTSCGEWSLSYEWSPATQTYLAQTLVRDIAVCDPTLPKTCSLDQLFPAGTKVFMLGQPHHGCCATVRVCVLLLCLCLGYSTTVDAPPF</sequence>
<evidence type="ECO:0000259" key="6">
    <source>
        <dbReference type="Pfam" id="PF03159"/>
    </source>
</evidence>
<keyword evidence="3" id="KW-0269">Exonuclease</keyword>
<evidence type="ECO:0000259" key="7">
    <source>
        <dbReference type="Pfam" id="PF17846"/>
    </source>
</evidence>
<dbReference type="InterPro" id="IPR004859">
    <property type="entry name" value="Xrn1_N"/>
</dbReference>
<dbReference type="PANTHER" id="PTHR12341:SF7">
    <property type="entry name" value="5'-3' EXORIBONUCLEASE 1"/>
    <property type="match status" value="1"/>
</dbReference>
<gene>
    <name evidence="10" type="primary">LOC108672857</name>
</gene>
<dbReference type="InterPro" id="IPR027073">
    <property type="entry name" value="5_3_exoribonuclease"/>
</dbReference>
<reference evidence="10" key="1">
    <citation type="submission" date="2025-08" db="UniProtKB">
        <authorList>
            <consortium name="RefSeq"/>
        </authorList>
    </citation>
    <scope>IDENTIFICATION</scope>
    <source>
        <tissue evidence="10">Whole organism</tissue>
    </source>
</reference>
<dbReference type="Gene3D" id="1.25.40.1050">
    <property type="match status" value="1"/>
</dbReference>
<dbReference type="InterPro" id="IPR047007">
    <property type="entry name" value="XRN1_D1_sf"/>
</dbReference>
<evidence type="ECO:0000256" key="2">
    <source>
        <dbReference type="ARBA" id="ARBA00022801"/>
    </source>
</evidence>
<evidence type="ECO:0000256" key="3">
    <source>
        <dbReference type="ARBA" id="ARBA00022839"/>
    </source>
</evidence>
<proteinExistence type="inferred from homology"/>
<evidence type="ECO:0000256" key="1">
    <source>
        <dbReference type="ARBA" id="ARBA00022722"/>
    </source>
</evidence>
<feature type="region of interest" description="Disordered" evidence="5">
    <location>
        <begin position="224"/>
        <end position="416"/>
    </location>
</feature>
<dbReference type="Gene3D" id="2.170.260.40">
    <property type="match status" value="1"/>
</dbReference>
<dbReference type="GO" id="GO:0016075">
    <property type="term" value="P:rRNA catabolic process"/>
    <property type="evidence" value="ECO:0007669"/>
    <property type="project" value="TreeGrafter"/>
</dbReference>
<evidence type="ECO:0000313" key="9">
    <source>
        <dbReference type="Proteomes" id="UP000694843"/>
    </source>
</evidence>
<dbReference type="KEGG" id="hazt:108672857"/>
<feature type="domain" description="5'-3' exoribonuclease 1 D1" evidence="8">
    <location>
        <begin position="671"/>
        <end position="857"/>
    </location>
</feature>
<dbReference type="InterPro" id="IPR040992">
    <property type="entry name" value="XRN1_D1"/>
</dbReference>
<dbReference type="GO" id="GO:0004534">
    <property type="term" value="F:5'-3' RNA exonuclease activity"/>
    <property type="evidence" value="ECO:0007669"/>
    <property type="project" value="TreeGrafter"/>
</dbReference>
<dbReference type="PANTHER" id="PTHR12341">
    <property type="entry name" value="5'-&gt;3' EXORIBONUCLEASE"/>
    <property type="match status" value="1"/>
</dbReference>
<feature type="compositionally biased region" description="Acidic residues" evidence="5">
    <location>
        <begin position="264"/>
        <end position="295"/>
    </location>
</feature>
<keyword evidence="2" id="KW-0378">Hydrolase</keyword>
<dbReference type="OrthoDB" id="372487at2759"/>
<dbReference type="AlphaFoldDB" id="A0A979FJD2"/>